<feature type="transmembrane region" description="Helical" evidence="1">
    <location>
        <begin position="206"/>
        <end position="225"/>
    </location>
</feature>
<keyword evidence="2" id="KW-1185">Reference proteome</keyword>
<dbReference type="RefSeq" id="XP_008295704.1">
    <property type="nucleotide sequence ID" value="XM_008297482.1"/>
</dbReference>
<reference evidence="3" key="1">
    <citation type="submission" date="2025-08" db="UniProtKB">
        <authorList>
            <consortium name="RefSeq"/>
        </authorList>
    </citation>
    <scope>IDENTIFICATION</scope>
</reference>
<feature type="transmembrane region" description="Helical" evidence="1">
    <location>
        <begin position="97"/>
        <end position="116"/>
    </location>
</feature>
<evidence type="ECO:0000256" key="1">
    <source>
        <dbReference type="SAM" id="Phobius"/>
    </source>
</evidence>
<organism evidence="2 3">
    <name type="scientific">Stegastes partitus</name>
    <name type="common">bicolor damselfish</name>
    <dbReference type="NCBI Taxonomy" id="144197"/>
    <lineage>
        <taxon>Eukaryota</taxon>
        <taxon>Metazoa</taxon>
        <taxon>Chordata</taxon>
        <taxon>Craniata</taxon>
        <taxon>Vertebrata</taxon>
        <taxon>Euteleostomi</taxon>
        <taxon>Actinopterygii</taxon>
        <taxon>Neopterygii</taxon>
        <taxon>Teleostei</taxon>
        <taxon>Neoteleostei</taxon>
        <taxon>Acanthomorphata</taxon>
        <taxon>Ovalentaria</taxon>
        <taxon>Pomacentridae</taxon>
        <taxon>Stegastes</taxon>
    </lineage>
</organism>
<evidence type="ECO:0000313" key="3">
    <source>
        <dbReference type="RefSeq" id="XP_008295704.1"/>
    </source>
</evidence>
<proteinExistence type="predicted"/>
<keyword evidence="1" id="KW-0812">Transmembrane</keyword>
<accession>A0A9Y4TV27</accession>
<dbReference type="PANTHER" id="PTHR33802:SF4">
    <property type="entry name" value="SI:DKEY-29D8.3"/>
    <property type="match status" value="1"/>
</dbReference>
<feature type="transmembrane region" description="Helical" evidence="1">
    <location>
        <begin position="122"/>
        <end position="151"/>
    </location>
</feature>
<feature type="transmembrane region" description="Helical" evidence="1">
    <location>
        <begin position="12"/>
        <end position="36"/>
    </location>
</feature>
<feature type="transmembrane region" description="Helical" evidence="1">
    <location>
        <begin position="260"/>
        <end position="284"/>
    </location>
</feature>
<evidence type="ECO:0000313" key="2">
    <source>
        <dbReference type="Proteomes" id="UP000694891"/>
    </source>
</evidence>
<dbReference type="PANTHER" id="PTHR33802">
    <property type="entry name" value="SI:CH211-161H7.5-RELATED"/>
    <property type="match status" value="1"/>
</dbReference>
<sequence>MGKHNSGRLAAILLSVVGFAISLVFNGLSVVGIGPYSTTTANVSAVFDTQLTPSGWTFNIWSVIYVWLTSMIIYIVTGLCRKNGYGYVYCSPAVLPYGFFISWCVNLCFNIGWLLVWDRGQMIPALVFLILVICTNYSMVFFICHGLHVYGPWLKKYHNAELWCIRILVQNGVMIYTTWTTIATLINLTIVLTYNVKMLPADAATVSYSVLSALLLVWFALENFVLDKHVRHILVVYPVVIWALTGNLDKNFDAQSPGRIGIFIAALLTLSSVLFVIRLILVVWRHVKQPLYEDVSPEAMEPKEIAEKQKNIFR</sequence>
<keyword evidence="1" id="KW-0472">Membrane</keyword>
<protein>
    <submittedName>
        <fullName evidence="3">Uncharacterized protein LOC103368935</fullName>
    </submittedName>
</protein>
<keyword evidence="1" id="KW-1133">Transmembrane helix</keyword>
<dbReference type="GeneID" id="103368935"/>
<name>A0A9Y4TV27_9TELE</name>
<feature type="transmembrane region" description="Helical" evidence="1">
    <location>
        <begin position="172"/>
        <end position="194"/>
    </location>
</feature>
<dbReference type="Proteomes" id="UP000694891">
    <property type="component" value="Unplaced"/>
</dbReference>
<gene>
    <name evidence="3" type="primary">LOC103368935</name>
</gene>
<feature type="transmembrane region" description="Helical" evidence="1">
    <location>
        <begin position="56"/>
        <end position="76"/>
    </location>
</feature>
<feature type="transmembrane region" description="Helical" evidence="1">
    <location>
        <begin position="232"/>
        <end position="248"/>
    </location>
</feature>
<dbReference type="AlphaFoldDB" id="A0A9Y4TV27"/>